<reference evidence="1 2" key="1">
    <citation type="submission" date="2016-11" db="EMBL/GenBank/DDBJ databases">
        <title>Whole genomes of Flavobacteriaceae.</title>
        <authorList>
            <person name="Stine C."/>
            <person name="Li C."/>
            <person name="Tadesse D."/>
        </authorList>
    </citation>
    <scope>NUCLEOTIDE SEQUENCE [LARGE SCALE GENOMIC DNA]</scope>
    <source>
        <strain evidence="1 2">DSM 18292</strain>
    </source>
</reference>
<evidence type="ECO:0000313" key="2">
    <source>
        <dbReference type="Proteomes" id="UP000198345"/>
    </source>
</evidence>
<dbReference type="EMBL" id="MUGW01000004">
    <property type="protein sequence ID" value="OXA95810.1"/>
    <property type="molecule type" value="Genomic_DNA"/>
</dbReference>
<name>A0A226HQR0_9FLAO</name>
<dbReference type="Gene3D" id="2.160.10.10">
    <property type="entry name" value="Hexapeptide repeat proteins"/>
    <property type="match status" value="1"/>
</dbReference>
<dbReference type="SUPFAM" id="SSF51161">
    <property type="entry name" value="Trimeric LpxA-like enzymes"/>
    <property type="match status" value="1"/>
</dbReference>
<protein>
    <submittedName>
        <fullName evidence="1">Transferase</fullName>
    </submittedName>
</protein>
<dbReference type="GO" id="GO:0016740">
    <property type="term" value="F:transferase activity"/>
    <property type="evidence" value="ECO:0007669"/>
    <property type="project" value="UniProtKB-KW"/>
</dbReference>
<comment type="caution">
    <text evidence="1">The sequence shown here is derived from an EMBL/GenBank/DDBJ whole genome shotgun (WGS) entry which is preliminary data.</text>
</comment>
<evidence type="ECO:0000313" key="1">
    <source>
        <dbReference type="EMBL" id="OXA95810.1"/>
    </source>
</evidence>
<sequence>MYFNFKKFPFETAKKLPVFFYGKVKLTSITGQVHIDAPIRRGMIGFGQPYELNTLHKGTAEVNITGTLVFKGHVQFGKDCFIIVRKDAYCELGHLASLGSGGKLICAEKIVLGSYARLGSECQVIDTNFHQMFDTKTGEVYKMTAPIEIGSYNFVSNRVTFMKGAKTPDYCTIASNSVCSKDYTSLSHNTLIGGVPAKLIRENISRDWEAEKELLNKWVII</sequence>
<keyword evidence="1" id="KW-0808">Transferase</keyword>
<dbReference type="InterPro" id="IPR011004">
    <property type="entry name" value="Trimer_LpxA-like_sf"/>
</dbReference>
<dbReference type="Proteomes" id="UP000198345">
    <property type="component" value="Unassembled WGS sequence"/>
</dbReference>
<proteinExistence type="predicted"/>
<organism evidence="1 2">
    <name type="scientific">Flavobacterium hercynium</name>
    <dbReference type="NCBI Taxonomy" id="387094"/>
    <lineage>
        <taxon>Bacteria</taxon>
        <taxon>Pseudomonadati</taxon>
        <taxon>Bacteroidota</taxon>
        <taxon>Flavobacteriia</taxon>
        <taxon>Flavobacteriales</taxon>
        <taxon>Flavobacteriaceae</taxon>
        <taxon>Flavobacterium</taxon>
    </lineage>
</organism>
<dbReference type="OrthoDB" id="9814490at2"/>
<gene>
    <name evidence="1" type="ORF">B0A66_02265</name>
</gene>
<keyword evidence="2" id="KW-1185">Reference proteome</keyword>
<accession>A0A226HQR0</accession>
<dbReference type="AlphaFoldDB" id="A0A226HQR0"/>